<accession>A0ABP9CM86</accession>
<name>A0ABP9CM86_9PSEU</name>
<dbReference type="Proteomes" id="UP001500928">
    <property type="component" value="Unassembled WGS sequence"/>
</dbReference>
<gene>
    <name evidence="2" type="ORF">GCM10023200_59540</name>
</gene>
<dbReference type="RefSeq" id="WP_345425131.1">
    <property type="nucleotide sequence ID" value="NZ_BAABHO010000091.1"/>
</dbReference>
<protein>
    <submittedName>
        <fullName evidence="2">Uncharacterized protein</fullName>
    </submittedName>
</protein>
<keyword evidence="1" id="KW-1133">Transmembrane helix</keyword>
<proteinExistence type="predicted"/>
<evidence type="ECO:0000313" key="3">
    <source>
        <dbReference type="Proteomes" id="UP001500928"/>
    </source>
</evidence>
<sequence>MSTGSGRRPSIGVYIGILLGVLVILAVVLFLLAQGTAAPSSPQTTGSLGPLVVTLAPTLC</sequence>
<evidence type="ECO:0000256" key="1">
    <source>
        <dbReference type="SAM" id="Phobius"/>
    </source>
</evidence>
<evidence type="ECO:0000313" key="2">
    <source>
        <dbReference type="EMBL" id="GAA4813878.1"/>
    </source>
</evidence>
<keyword evidence="1" id="KW-0812">Transmembrane</keyword>
<keyword evidence="3" id="KW-1185">Reference proteome</keyword>
<keyword evidence="1" id="KW-0472">Membrane</keyword>
<reference evidence="3" key="1">
    <citation type="journal article" date="2019" name="Int. J. Syst. Evol. Microbiol.">
        <title>The Global Catalogue of Microorganisms (GCM) 10K type strain sequencing project: providing services to taxonomists for standard genome sequencing and annotation.</title>
        <authorList>
            <consortium name="The Broad Institute Genomics Platform"/>
            <consortium name="The Broad Institute Genome Sequencing Center for Infectious Disease"/>
            <person name="Wu L."/>
            <person name="Ma J."/>
        </authorList>
    </citation>
    <scope>NUCLEOTIDE SEQUENCE [LARGE SCALE GENOMIC DNA]</scope>
    <source>
        <strain evidence="3">JCM 17979</strain>
    </source>
</reference>
<feature type="transmembrane region" description="Helical" evidence="1">
    <location>
        <begin position="12"/>
        <end position="33"/>
    </location>
</feature>
<comment type="caution">
    <text evidence="2">The sequence shown here is derived from an EMBL/GenBank/DDBJ whole genome shotgun (WGS) entry which is preliminary data.</text>
</comment>
<dbReference type="EMBL" id="BAABHO010000091">
    <property type="protein sequence ID" value="GAA4813878.1"/>
    <property type="molecule type" value="Genomic_DNA"/>
</dbReference>
<organism evidence="2 3">
    <name type="scientific">Actinomycetospora chlora</name>
    <dbReference type="NCBI Taxonomy" id="663608"/>
    <lineage>
        <taxon>Bacteria</taxon>
        <taxon>Bacillati</taxon>
        <taxon>Actinomycetota</taxon>
        <taxon>Actinomycetes</taxon>
        <taxon>Pseudonocardiales</taxon>
        <taxon>Pseudonocardiaceae</taxon>
        <taxon>Actinomycetospora</taxon>
    </lineage>
</organism>